<dbReference type="InterPro" id="IPR003660">
    <property type="entry name" value="HAMP_dom"/>
</dbReference>
<dbReference type="Gene3D" id="3.20.20.450">
    <property type="entry name" value="EAL domain"/>
    <property type="match status" value="1"/>
</dbReference>
<dbReference type="InterPro" id="IPR000160">
    <property type="entry name" value="GGDEF_dom"/>
</dbReference>
<evidence type="ECO:0000259" key="4">
    <source>
        <dbReference type="PROSITE" id="PS50883"/>
    </source>
</evidence>
<dbReference type="PANTHER" id="PTHR44757:SF2">
    <property type="entry name" value="BIOFILM ARCHITECTURE MAINTENANCE PROTEIN MBAA"/>
    <property type="match status" value="1"/>
</dbReference>
<feature type="domain" description="PAS" evidence="2">
    <location>
        <begin position="536"/>
        <end position="585"/>
    </location>
</feature>
<dbReference type="InterPro" id="IPR029787">
    <property type="entry name" value="Nucleotide_cyclase"/>
</dbReference>
<dbReference type="EMBL" id="VDMB01000027">
    <property type="protein sequence ID" value="TYT73517.1"/>
    <property type="molecule type" value="Genomic_DNA"/>
</dbReference>
<dbReference type="NCBIfam" id="TIGR00229">
    <property type="entry name" value="sensory_box"/>
    <property type="match status" value="1"/>
</dbReference>
<keyword evidence="1" id="KW-0812">Transmembrane</keyword>
<dbReference type="SMART" id="SM00052">
    <property type="entry name" value="EAL"/>
    <property type="match status" value="1"/>
</dbReference>
<dbReference type="SMART" id="SM00304">
    <property type="entry name" value="HAMP"/>
    <property type="match status" value="1"/>
</dbReference>
<dbReference type="InterPro" id="IPR001610">
    <property type="entry name" value="PAC"/>
</dbReference>
<dbReference type="PROSITE" id="PS50885">
    <property type="entry name" value="HAMP"/>
    <property type="match status" value="1"/>
</dbReference>
<proteinExistence type="predicted"/>
<dbReference type="SUPFAM" id="SSF55785">
    <property type="entry name" value="PYP-like sensor domain (PAS domain)"/>
    <property type="match status" value="1"/>
</dbReference>
<name>A0A5S5MCR1_9BACT</name>
<dbReference type="InterPro" id="IPR052155">
    <property type="entry name" value="Biofilm_reg_signaling"/>
</dbReference>
<dbReference type="SUPFAM" id="SSF158472">
    <property type="entry name" value="HAMP domain-like"/>
    <property type="match status" value="1"/>
</dbReference>
<keyword evidence="1" id="KW-1133">Transmembrane helix</keyword>
<feature type="domain" description="GGDEF" evidence="6">
    <location>
        <begin position="686"/>
        <end position="819"/>
    </location>
</feature>
<keyword evidence="8" id="KW-1185">Reference proteome</keyword>
<dbReference type="Pfam" id="PF00563">
    <property type="entry name" value="EAL"/>
    <property type="match status" value="1"/>
</dbReference>
<dbReference type="PROSITE" id="PS50883">
    <property type="entry name" value="EAL"/>
    <property type="match status" value="1"/>
</dbReference>
<dbReference type="InterPro" id="IPR004010">
    <property type="entry name" value="Double_Cache_2"/>
</dbReference>
<dbReference type="InterPro" id="IPR035965">
    <property type="entry name" value="PAS-like_dom_sf"/>
</dbReference>
<evidence type="ECO:0000313" key="7">
    <source>
        <dbReference type="EMBL" id="TYT73517.1"/>
    </source>
</evidence>
<feature type="domain" description="HAMP" evidence="5">
    <location>
        <begin position="358"/>
        <end position="410"/>
    </location>
</feature>
<dbReference type="PROSITE" id="PS50112">
    <property type="entry name" value="PAS"/>
    <property type="match status" value="1"/>
</dbReference>
<dbReference type="InterPro" id="IPR035919">
    <property type="entry name" value="EAL_sf"/>
</dbReference>
<evidence type="ECO:0000256" key="1">
    <source>
        <dbReference type="SAM" id="Phobius"/>
    </source>
</evidence>
<feature type="transmembrane region" description="Helical" evidence="1">
    <location>
        <begin position="41"/>
        <end position="63"/>
    </location>
</feature>
<dbReference type="InterPro" id="IPR000700">
    <property type="entry name" value="PAS-assoc_C"/>
</dbReference>
<evidence type="ECO:0000259" key="3">
    <source>
        <dbReference type="PROSITE" id="PS50113"/>
    </source>
</evidence>
<dbReference type="Pfam" id="PF08269">
    <property type="entry name" value="dCache_2"/>
    <property type="match status" value="1"/>
</dbReference>
<gene>
    <name evidence="7" type="ORF">FIM25_14745</name>
</gene>
<sequence length="1090" mass="124489">MNYSNQAFPCDGLLVSHHYQTGFPMSFIRHFQNLPIRNRMLVSYLTAFIIALSLAGLGAHTLLRITIENHIRNTFESTTGTIHNLVRTAGNVSIRNHLRTVVETNIRFLHTLQTEVIEGNLSEEEAKNQARSFFHSQPIGHTGYVYVLNSGGILQHHMDESLVGEDMSHFEFVRFQKKNKDGYIEYDWKNPGETKTRPKALHMGYFEPWDWIVSASSYREEFRDLLRVEDFRKSIEDLKFGETGYAMLLDTKGELLIHPIYEPQNIEEWLDSEGRPIIRKILNTRHTTHYYSWQHPGEPAPREKIVLSAHIPELDLVVAATGYMEEFNRPLKNLGQTLAAGFFLCIIALIPLTILLGRSITKPIESLVRTMQEAEKGDFSIRAPILAGGESGELARCFNHFMEYIQRGRNTLQREITQRRESEEKARALARFPDENPNPVMRIKKDYTLDYMNRAAVEQLSGENLSIGKIIPEPWHKIVRGCTRTKECGSVEAEVADRVFLFTASPLSDGKAWYLYGHEITEKKAYERLLLLSDTVFENTIEGICITDADMNIERINPAFTAITGYGPEEVMGQNPRILKSDVHPPGFYKKVWQALLEKGEWSGEIWNRRKNGETYPQWLAITGIPNEKGKTIRYMAVFHDISELKTSKEALHFQTFYDALTGLANRRLLTEQLERSLAHAKDQKEKIAVFFLDIDNFKTVNDSLGHLTGDRILKEIARRLTFMLEEDEILARFAGDKFILASPLIQNSQAAIHIARRIRETLEKPFDLEEREYYASLSMGIAIFPDDGKNEEILIKNAETAMYRAKQTGKNTFTLFSPEMNSLAIHRMDMESQLRKALENNELHLVYQPKVNLYSGKIIGAEALLRWQPSNGPPVSPMTFIPIAEETGLILPISSWVLEKAMQEAVIWKERGFHDLSIAINISASQFKQQELTAEIDALLKKTGLRPEQLELELTESIIMQDAEAAIATLSRFNRMGIRFAIDDFGTGYSSLSYLKRFPIQVLKIDKSFIQEIPGNKDDASIVLSILSLAHNLGLKVVAEGVETEEQLDFLRSKNCDMMQGYLFSKPLLPEDFRYLIDQNAGIRPMTVL</sequence>
<dbReference type="CDD" id="cd01948">
    <property type="entry name" value="EAL"/>
    <property type="match status" value="1"/>
</dbReference>
<dbReference type="Gene3D" id="6.10.340.10">
    <property type="match status" value="1"/>
</dbReference>
<evidence type="ECO:0000313" key="8">
    <source>
        <dbReference type="Proteomes" id="UP000321899"/>
    </source>
</evidence>
<dbReference type="InterPro" id="IPR043128">
    <property type="entry name" value="Rev_trsase/Diguanyl_cyclase"/>
</dbReference>
<accession>A0A5S5MCR1</accession>
<dbReference type="CDD" id="cd01949">
    <property type="entry name" value="GGDEF"/>
    <property type="match status" value="1"/>
</dbReference>
<dbReference type="SMART" id="SM00086">
    <property type="entry name" value="PAC"/>
    <property type="match status" value="1"/>
</dbReference>
<dbReference type="Pfam" id="PF00672">
    <property type="entry name" value="HAMP"/>
    <property type="match status" value="1"/>
</dbReference>
<dbReference type="CDD" id="cd00130">
    <property type="entry name" value="PAS"/>
    <property type="match status" value="1"/>
</dbReference>
<feature type="transmembrane region" description="Helical" evidence="1">
    <location>
        <begin position="338"/>
        <end position="357"/>
    </location>
</feature>
<evidence type="ECO:0000259" key="6">
    <source>
        <dbReference type="PROSITE" id="PS50887"/>
    </source>
</evidence>
<feature type="domain" description="EAL" evidence="4">
    <location>
        <begin position="828"/>
        <end position="1082"/>
    </location>
</feature>
<dbReference type="SMART" id="SM00267">
    <property type="entry name" value="GGDEF"/>
    <property type="match status" value="1"/>
</dbReference>
<organism evidence="7 8">
    <name type="scientific">Desulfobotulus mexicanus</name>
    <dbReference type="NCBI Taxonomy" id="2586642"/>
    <lineage>
        <taxon>Bacteria</taxon>
        <taxon>Pseudomonadati</taxon>
        <taxon>Thermodesulfobacteriota</taxon>
        <taxon>Desulfobacteria</taxon>
        <taxon>Desulfobacterales</taxon>
        <taxon>Desulfobacteraceae</taxon>
        <taxon>Desulfobotulus</taxon>
    </lineage>
</organism>
<keyword evidence="1" id="KW-0472">Membrane</keyword>
<evidence type="ECO:0000259" key="2">
    <source>
        <dbReference type="PROSITE" id="PS50112"/>
    </source>
</evidence>
<feature type="domain" description="PAC" evidence="3">
    <location>
        <begin position="602"/>
        <end position="654"/>
    </location>
</feature>
<dbReference type="OrthoDB" id="9759431at2"/>
<dbReference type="GO" id="GO:0007165">
    <property type="term" value="P:signal transduction"/>
    <property type="evidence" value="ECO:0007669"/>
    <property type="project" value="InterPro"/>
</dbReference>
<dbReference type="SMART" id="SM00091">
    <property type="entry name" value="PAS"/>
    <property type="match status" value="1"/>
</dbReference>
<dbReference type="Proteomes" id="UP000321899">
    <property type="component" value="Unassembled WGS sequence"/>
</dbReference>
<dbReference type="PROSITE" id="PS50113">
    <property type="entry name" value="PAC"/>
    <property type="match status" value="1"/>
</dbReference>
<dbReference type="GO" id="GO:0016020">
    <property type="term" value="C:membrane"/>
    <property type="evidence" value="ECO:0007669"/>
    <property type="project" value="InterPro"/>
</dbReference>
<dbReference type="InterPro" id="IPR001633">
    <property type="entry name" value="EAL_dom"/>
</dbReference>
<dbReference type="Pfam" id="PF00990">
    <property type="entry name" value="GGDEF"/>
    <property type="match status" value="1"/>
</dbReference>
<comment type="caution">
    <text evidence="7">The sequence shown here is derived from an EMBL/GenBank/DDBJ whole genome shotgun (WGS) entry which is preliminary data.</text>
</comment>
<dbReference type="CDD" id="cd12912">
    <property type="entry name" value="PDC2_MCP_like"/>
    <property type="match status" value="1"/>
</dbReference>
<reference evidence="7 8" key="1">
    <citation type="submission" date="2019-06" db="EMBL/GenBank/DDBJ databases">
        <title>Desulfobotulus mexicanus sp. nov., a novel sulfate-reducing bacterium isolated from the sediment of an alkaline crater lake in Mexico.</title>
        <authorList>
            <person name="Hirschler-Rea A."/>
        </authorList>
    </citation>
    <scope>NUCLEOTIDE SEQUENCE [LARGE SCALE GENOMIC DNA]</scope>
    <source>
        <strain evidence="7 8">PAR22N</strain>
    </source>
</reference>
<dbReference type="AlphaFoldDB" id="A0A5S5MCR1"/>
<dbReference type="PROSITE" id="PS50887">
    <property type="entry name" value="GGDEF"/>
    <property type="match status" value="1"/>
</dbReference>
<dbReference type="CDD" id="cd06225">
    <property type="entry name" value="HAMP"/>
    <property type="match status" value="1"/>
</dbReference>
<evidence type="ECO:0000259" key="5">
    <source>
        <dbReference type="PROSITE" id="PS50885"/>
    </source>
</evidence>
<dbReference type="Gene3D" id="3.30.70.270">
    <property type="match status" value="1"/>
</dbReference>
<dbReference type="PANTHER" id="PTHR44757">
    <property type="entry name" value="DIGUANYLATE CYCLASE DGCP"/>
    <property type="match status" value="1"/>
</dbReference>
<dbReference type="Gene3D" id="3.30.450.20">
    <property type="entry name" value="PAS domain"/>
    <property type="match status" value="3"/>
</dbReference>
<dbReference type="FunFam" id="3.20.20.450:FF:000001">
    <property type="entry name" value="Cyclic di-GMP phosphodiesterase yahA"/>
    <property type="match status" value="1"/>
</dbReference>
<protein>
    <submittedName>
        <fullName evidence="7">EAL domain-containing protein</fullName>
    </submittedName>
</protein>
<dbReference type="InterPro" id="IPR000014">
    <property type="entry name" value="PAS"/>
</dbReference>
<dbReference type="SUPFAM" id="SSF141868">
    <property type="entry name" value="EAL domain-like"/>
    <property type="match status" value="1"/>
</dbReference>
<dbReference type="Pfam" id="PF13426">
    <property type="entry name" value="PAS_9"/>
    <property type="match status" value="1"/>
</dbReference>
<dbReference type="NCBIfam" id="TIGR00254">
    <property type="entry name" value="GGDEF"/>
    <property type="match status" value="1"/>
</dbReference>
<dbReference type="SUPFAM" id="SSF55073">
    <property type="entry name" value="Nucleotide cyclase"/>
    <property type="match status" value="1"/>
</dbReference>